<accession>A0AAD9Q9Q3</accession>
<comment type="caution">
    <text evidence="2">The sequence shown here is derived from an EMBL/GenBank/DDBJ whole genome shotgun (WGS) entry which is preliminary data.</text>
</comment>
<sequence>MYKATCTYCIAIPQTVLEVEEGEEIDSQYSQLDLFPEVGCGEFIMGDTLNEDEAMEEEEPMEVVMSQEITFSQLEFIPSDGSHSQDEASSSQETSITTDNTTTKQGCEEKLKQLLCFSLICDSSIITENTVEAVNRELKHATFLSHRQIPEVYCFPILLVFSLPHLYF</sequence>
<dbReference type="Proteomes" id="UP001249851">
    <property type="component" value="Unassembled WGS sequence"/>
</dbReference>
<evidence type="ECO:0000256" key="1">
    <source>
        <dbReference type="SAM" id="MobiDB-lite"/>
    </source>
</evidence>
<reference evidence="2" key="2">
    <citation type="journal article" date="2023" name="Science">
        <title>Genomic signatures of disease resistance in endangered staghorn corals.</title>
        <authorList>
            <person name="Vollmer S.V."/>
            <person name="Selwyn J.D."/>
            <person name="Despard B.A."/>
            <person name="Roesel C.L."/>
        </authorList>
    </citation>
    <scope>NUCLEOTIDE SEQUENCE</scope>
    <source>
        <strain evidence="2">K2</strain>
    </source>
</reference>
<feature type="region of interest" description="Disordered" evidence="1">
    <location>
        <begin position="79"/>
        <end position="103"/>
    </location>
</feature>
<name>A0AAD9Q9Q3_ACRCE</name>
<organism evidence="2 3">
    <name type="scientific">Acropora cervicornis</name>
    <name type="common">Staghorn coral</name>
    <dbReference type="NCBI Taxonomy" id="6130"/>
    <lineage>
        <taxon>Eukaryota</taxon>
        <taxon>Metazoa</taxon>
        <taxon>Cnidaria</taxon>
        <taxon>Anthozoa</taxon>
        <taxon>Hexacorallia</taxon>
        <taxon>Scleractinia</taxon>
        <taxon>Astrocoeniina</taxon>
        <taxon>Acroporidae</taxon>
        <taxon>Acropora</taxon>
    </lineage>
</organism>
<reference evidence="2" key="1">
    <citation type="journal article" date="2023" name="G3 (Bethesda)">
        <title>Whole genome assembly and annotation of the endangered Caribbean coral Acropora cervicornis.</title>
        <authorList>
            <person name="Selwyn J.D."/>
            <person name="Vollmer S.V."/>
        </authorList>
    </citation>
    <scope>NUCLEOTIDE SEQUENCE</scope>
    <source>
        <strain evidence="2">K2</strain>
    </source>
</reference>
<proteinExistence type="predicted"/>
<feature type="compositionally biased region" description="Polar residues" evidence="1">
    <location>
        <begin position="87"/>
        <end position="103"/>
    </location>
</feature>
<protein>
    <submittedName>
        <fullName evidence="2">Uncharacterized protein</fullName>
    </submittedName>
</protein>
<gene>
    <name evidence="2" type="ORF">P5673_020442</name>
</gene>
<keyword evidence="3" id="KW-1185">Reference proteome</keyword>
<dbReference type="AlphaFoldDB" id="A0AAD9Q9Q3"/>
<evidence type="ECO:0000313" key="2">
    <source>
        <dbReference type="EMBL" id="KAK2557339.1"/>
    </source>
</evidence>
<dbReference type="EMBL" id="JARQWQ010000050">
    <property type="protein sequence ID" value="KAK2557339.1"/>
    <property type="molecule type" value="Genomic_DNA"/>
</dbReference>
<evidence type="ECO:0000313" key="3">
    <source>
        <dbReference type="Proteomes" id="UP001249851"/>
    </source>
</evidence>